<dbReference type="GO" id="GO:0009103">
    <property type="term" value="P:lipopolysaccharide biosynthetic process"/>
    <property type="evidence" value="ECO:0007669"/>
    <property type="project" value="UniProtKB-ARBA"/>
</dbReference>
<dbReference type="RefSeq" id="WP_039277976.1">
    <property type="nucleotide sequence ID" value="NZ_JTDI01000001.1"/>
</dbReference>
<protein>
    <recommendedName>
        <fullName evidence="11">Glycosyltransferase RgtA/B/C/D-like domain-containing protein</fullName>
    </recommendedName>
</protein>
<reference evidence="9 10" key="1">
    <citation type="submission" date="2014-10" db="EMBL/GenBank/DDBJ databases">
        <title>Genome sequence of Novosphingobium malaysiense MUSC 273(T).</title>
        <authorList>
            <person name="Lee L.-H."/>
        </authorList>
    </citation>
    <scope>NUCLEOTIDE SEQUENCE [LARGE SCALE GENOMIC DNA]</scope>
    <source>
        <strain evidence="9 10">MUSC 273</strain>
    </source>
</reference>
<keyword evidence="5 8" id="KW-0812">Transmembrane</keyword>
<evidence type="ECO:0000256" key="3">
    <source>
        <dbReference type="ARBA" id="ARBA00022676"/>
    </source>
</evidence>
<gene>
    <name evidence="9" type="ORF">LK12_00165</name>
</gene>
<feature type="transmembrane region" description="Helical" evidence="8">
    <location>
        <begin position="163"/>
        <end position="185"/>
    </location>
</feature>
<keyword evidence="2" id="KW-1003">Cell membrane</keyword>
<keyword evidence="4" id="KW-0808">Transferase</keyword>
<evidence type="ECO:0000313" key="10">
    <source>
        <dbReference type="Proteomes" id="UP000031057"/>
    </source>
</evidence>
<feature type="transmembrane region" description="Helical" evidence="8">
    <location>
        <begin position="123"/>
        <end position="151"/>
    </location>
</feature>
<keyword evidence="3" id="KW-0328">Glycosyltransferase</keyword>
<name>A0A0B1ZUM4_9SPHN</name>
<evidence type="ECO:0000256" key="1">
    <source>
        <dbReference type="ARBA" id="ARBA00004651"/>
    </source>
</evidence>
<comment type="caution">
    <text evidence="9">The sequence shown here is derived from an EMBL/GenBank/DDBJ whole genome shotgun (WGS) entry which is preliminary data.</text>
</comment>
<sequence>MIQSYFVSYWGHNHLITFVVASAFVAAALLMNRHYSIERLHAASQFNSRTAAHRLSQFIIILAAGHWLFYLLVPSFVDYGEPVMPLLAGNIPQGAPVYADWGSGEEIVGSNYGPYVFLAQIPIVLWLHSIAASKLVGIIFAAGSCVLVYLTLRKIIDSKEEKFGEPAILLALMIGFLASELHYWFWNRPDSALILTVACGIFIHERASFRKSLLAIGLLAGIATNLKLFGAIYFVPLGVACLTRNATALRKLWPAIAGAALLFAVAVALPFTLPSFNARAYVENIFMMPNQGFIIGSMVESLFFGAGILLLPFLLWLRSDRDIENTVLLLALTGCAAVTAVISGKPGGGPPYMLPFAPLSVFAAARMKPRPELNSSLNAASIRNIVLVSVLACAAPIWAYSWYQMAKPFTRLAEDRAKKAELLTLFQAYPEAEVGPSSGIQAEEDIYARVHRAFLGHTIKFDYVNYADQRLAGVPSETMLPLLSDCRVPYWIFSRSGDKFASQIDGKPIFRHHEVERFHANYVLSKKLKYYELWKCIER</sequence>
<dbReference type="EMBL" id="JTDI01000001">
    <property type="protein sequence ID" value="KHK92873.1"/>
    <property type="molecule type" value="Genomic_DNA"/>
</dbReference>
<dbReference type="GO" id="GO:0005886">
    <property type="term" value="C:plasma membrane"/>
    <property type="evidence" value="ECO:0007669"/>
    <property type="project" value="UniProtKB-SubCell"/>
</dbReference>
<keyword evidence="6 8" id="KW-1133">Transmembrane helix</keyword>
<evidence type="ECO:0000256" key="5">
    <source>
        <dbReference type="ARBA" id="ARBA00022692"/>
    </source>
</evidence>
<dbReference type="GO" id="GO:0016763">
    <property type="term" value="F:pentosyltransferase activity"/>
    <property type="evidence" value="ECO:0007669"/>
    <property type="project" value="TreeGrafter"/>
</dbReference>
<dbReference type="PANTHER" id="PTHR33908:SF11">
    <property type="entry name" value="MEMBRANE PROTEIN"/>
    <property type="match status" value="1"/>
</dbReference>
<comment type="subcellular location">
    <subcellularLocation>
        <location evidence="1">Cell membrane</location>
        <topology evidence="1">Multi-pass membrane protein</topology>
    </subcellularLocation>
</comment>
<proteinExistence type="predicted"/>
<dbReference type="InterPro" id="IPR050297">
    <property type="entry name" value="LipidA_mod_glycosyltrf_83"/>
</dbReference>
<evidence type="ECO:0000313" key="9">
    <source>
        <dbReference type="EMBL" id="KHK92873.1"/>
    </source>
</evidence>
<feature type="transmembrane region" description="Helical" evidence="8">
    <location>
        <begin position="58"/>
        <end position="77"/>
    </location>
</feature>
<dbReference type="PANTHER" id="PTHR33908">
    <property type="entry name" value="MANNOSYLTRANSFERASE YKCB-RELATED"/>
    <property type="match status" value="1"/>
</dbReference>
<accession>A0A0B1ZUM4</accession>
<evidence type="ECO:0000256" key="7">
    <source>
        <dbReference type="ARBA" id="ARBA00023136"/>
    </source>
</evidence>
<dbReference type="Proteomes" id="UP000031057">
    <property type="component" value="Unassembled WGS sequence"/>
</dbReference>
<feature type="transmembrane region" description="Helical" evidence="8">
    <location>
        <begin position="293"/>
        <end position="315"/>
    </location>
</feature>
<dbReference type="AlphaFoldDB" id="A0A0B1ZUM4"/>
<keyword evidence="7 8" id="KW-0472">Membrane</keyword>
<feature type="transmembrane region" description="Helical" evidence="8">
    <location>
        <begin position="385"/>
        <end position="403"/>
    </location>
</feature>
<evidence type="ECO:0000256" key="6">
    <source>
        <dbReference type="ARBA" id="ARBA00022989"/>
    </source>
</evidence>
<feature type="transmembrane region" description="Helical" evidence="8">
    <location>
        <begin position="213"/>
        <end position="240"/>
    </location>
</feature>
<keyword evidence="10" id="KW-1185">Reference proteome</keyword>
<feature type="transmembrane region" description="Helical" evidence="8">
    <location>
        <begin position="12"/>
        <end position="31"/>
    </location>
</feature>
<feature type="transmembrane region" description="Helical" evidence="8">
    <location>
        <begin position="327"/>
        <end position="343"/>
    </location>
</feature>
<evidence type="ECO:0000256" key="8">
    <source>
        <dbReference type="SAM" id="Phobius"/>
    </source>
</evidence>
<organism evidence="9 10">
    <name type="scientific">Novosphingobium malaysiense</name>
    <dbReference type="NCBI Taxonomy" id="1348853"/>
    <lineage>
        <taxon>Bacteria</taxon>
        <taxon>Pseudomonadati</taxon>
        <taxon>Pseudomonadota</taxon>
        <taxon>Alphaproteobacteria</taxon>
        <taxon>Sphingomonadales</taxon>
        <taxon>Sphingomonadaceae</taxon>
        <taxon>Novosphingobium</taxon>
    </lineage>
</organism>
<evidence type="ECO:0000256" key="4">
    <source>
        <dbReference type="ARBA" id="ARBA00022679"/>
    </source>
</evidence>
<evidence type="ECO:0008006" key="11">
    <source>
        <dbReference type="Google" id="ProtNLM"/>
    </source>
</evidence>
<evidence type="ECO:0000256" key="2">
    <source>
        <dbReference type="ARBA" id="ARBA00022475"/>
    </source>
</evidence>
<feature type="transmembrane region" description="Helical" evidence="8">
    <location>
        <begin position="252"/>
        <end position="273"/>
    </location>
</feature>